<sequence>MYEQKLREHLKAYENQQKQLHALKKGGKSGKQAEEEIKGRMNAKQQKGGGKKSERSSATMGDEEYSVKFVFPGTTKLAPPVLGLHDVSFGYGKAKLLFKNVNFGIDMDSRIVIVGPNGVGKSTLLKLLSGKIAPTTGELVKHRQLRIGWFDQHSNEALNGEQTPVEYLMVKYNIDHQDEPTNNLDIESIQALADGIETFGGGVLMVTHDERLIRATNCRLWIVEDENVFQIDGEFDDYRKEVLEQVEKRLASDGL</sequence>
<feature type="domain" description="ABC transporter" evidence="3">
    <location>
        <begin position="98"/>
        <end position="164"/>
    </location>
</feature>
<dbReference type="Proteomes" id="UP000887561">
    <property type="component" value="Unplaced"/>
</dbReference>
<dbReference type="PANTHER" id="PTHR19211:SF14">
    <property type="entry name" value="ATP-BINDING CASSETTE SUB-FAMILY F MEMBER 1"/>
    <property type="match status" value="1"/>
</dbReference>
<evidence type="ECO:0000313" key="5">
    <source>
        <dbReference type="WBParaSite" id="scaffold3184_cov160.g6160"/>
    </source>
</evidence>
<feature type="compositionally biased region" description="Basic and acidic residues" evidence="2">
    <location>
        <begin position="1"/>
        <end position="12"/>
    </location>
</feature>
<dbReference type="Gene3D" id="3.40.50.300">
    <property type="entry name" value="P-loop containing nucleotide triphosphate hydrolases"/>
    <property type="match status" value="2"/>
</dbReference>
<keyword evidence="1" id="KW-0677">Repeat</keyword>
<dbReference type="InterPro" id="IPR050611">
    <property type="entry name" value="ABCF"/>
</dbReference>
<dbReference type="InterPro" id="IPR003439">
    <property type="entry name" value="ABC_transporter-like_ATP-bd"/>
</dbReference>
<dbReference type="GO" id="GO:0016887">
    <property type="term" value="F:ATP hydrolysis activity"/>
    <property type="evidence" value="ECO:0007669"/>
    <property type="project" value="InterPro"/>
</dbReference>
<evidence type="ECO:0000256" key="2">
    <source>
        <dbReference type="SAM" id="MobiDB-lite"/>
    </source>
</evidence>
<feature type="region of interest" description="Disordered" evidence="2">
    <location>
        <begin position="1"/>
        <end position="59"/>
    </location>
</feature>
<dbReference type="PANTHER" id="PTHR19211">
    <property type="entry name" value="ATP-BINDING TRANSPORT PROTEIN-RELATED"/>
    <property type="match status" value="1"/>
</dbReference>
<dbReference type="AlphaFoldDB" id="A0A915M606"/>
<dbReference type="WBParaSite" id="scaffold3184_cov160.g6160">
    <property type="protein sequence ID" value="scaffold3184_cov160.g6160"/>
    <property type="gene ID" value="scaffold3184_cov160.g6160"/>
</dbReference>
<reference evidence="5" key="1">
    <citation type="submission" date="2022-11" db="UniProtKB">
        <authorList>
            <consortium name="WormBaseParasite"/>
        </authorList>
    </citation>
    <scope>IDENTIFICATION</scope>
</reference>
<evidence type="ECO:0000259" key="3">
    <source>
        <dbReference type="Pfam" id="PF00005"/>
    </source>
</evidence>
<dbReference type="FunFam" id="3.40.50.300:FF:001092">
    <property type="entry name" value="ATP-binding cassette sub-family F member 2"/>
    <property type="match status" value="1"/>
</dbReference>
<accession>A0A915M606</accession>
<dbReference type="InterPro" id="IPR027417">
    <property type="entry name" value="P-loop_NTPase"/>
</dbReference>
<protein>
    <submittedName>
        <fullName evidence="5">ABC transporter domain-containing protein</fullName>
    </submittedName>
</protein>
<dbReference type="SUPFAM" id="SSF52540">
    <property type="entry name" value="P-loop containing nucleoside triphosphate hydrolases"/>
    <property type="match status" value="1"/>
</dbReference>
<keyword evidence="4" id="KW-1185">Reference proteome</keyword>
<evidence type="ECO:0000313" key="4">
    <source>
        <dbReference type="Proteomes" id="UP000887561"/>
    </source>
</evidence>
<dbReference type="GO" id="GO:0005524">
    <property type="term" value="F:ATP binding"/>
    <property type="evidence" value="ECO:0007669"/>
    <property type="project" value="InterPro"/>
</dbReference>
<dbReference type="Pfam" id="PF00005">
    <property type="entry name" value="ABC_tran"/>
    <property type="match status" value="1"/>
</dbReference>
<dbReference type="CDD" id="cd03221">
    <property type="entry name" value="ABCF_EF-3"/>
    <property type="match status" value="1"/>
</dbReference>
<name>A0A915M606_MELJA</name>
<organism evidence="4 5">
    <name type="scientific">Meloidogyne javanica</name>
    <name type="common">Root-knot nematode worm</name>
    <dbReference type="NCBI Taxonomy" id="6303"/>
    <lineage>
        <taxon>Eukaryota</taxon>
        <taxon>Metazoa</taxon>
        <taxon>Ecdysozoa</taxon>
        <taxon>Nematoda</taxon>
        <taxon>Chromadorea</taxon>
        <taxon>Rhabditida</taxon>
        <taxon>Tylenchina</taxon>
        <taxon>Tylenchomorpha</taxon>
        <taxon>Tylenchoidea</taxon>
        <taxon>Meloidogynidae</taxon>
        <taxon>Meloidogyninae</taxon>
        <taxon>Meloidogyne</taxon>
        <taxon>Meloidogyne incognita group</taxon>
    </lineage>
</organism>
<evidence type="ECO:0000256" key="1">
    <source>
        <dbReference type="ARBA" id="ARBA00022737"/>
    </source>
</evidence>
<proteinExistence type="predicted"/>